<protein>
    <recommendedName>
        <fullName evidence="7">ARMC9 CTLH-like domain-containing protein</fullName>
    </recommendedName>
</protein>
<feature type="region of interest" description="Disordered" evidence="6">
    <location>
        <begin position="253"/>
        <end position="287"/>
    </location>
</feature>
<evidence type="ECO:0000313" key="8">
    <source>
        <dbReference type="EMBL" id="KAK4875337.1"/>
    </source>
</evidence>
<dbReference type="PANTHER" id="PTHR13083:SF3">
    <property type="entry name" value="WD REPEAT-CONTAINING PROTEIN 91"/>
    <property type="match status" value="1"/>
</dbReference>
<comment type="caution">
    <text evidence="8">The sequence shown here is derived from an EMBL/GenBank/DDBJ whole genome shotgun (WGS) entry which is preliminary data.</text>
</comment>
<dbReference type="GO" id="GO:0031902">
    <property type="term" value="C:late endosome membrane"/>
    <property type="evidence" value="ECO:0007669"/>
    <property type="project" value="TreeGrafter"/>
</dbReference>
<dbReference type="GO" id="GO:0051898">
    <property type="term" value="P:negative regulation of phosphatidylinositol 3-kinase/protein kinase B signal transduction"/>
    <property type="evidence" value="ECO:0007669"/>
    <property type="project" value="InterPro"/>
</dbReference>
<dbReference type="GO" id="GO:0045022">
    <property type="term" value="P:early endosome to late endosome transport"/>
    <property type="evidence" value="ECO:0007669"/>
    <property type="project" value="InterPro"/>
</dbReference>
<dbReference type="InterPro" id="IPR056327">
    <property type="entry name" value="ARMC9_CTLH-like_dom"/>
</dbReference>
<proteinExistence type="inferred from homology"/>
<keyword evidence="9" id="KW-1185">Reference proteome</keyword>
<dbReference type="GO" id="GO:0031901">
    <property type="term" value="C:early endosome membrane"/>
    <property type="evidence" value="ECO:0007669"/>
    <property type="project" value="TreeGrafter"/>
</dbReference>
<dbReference type="PROSITE" id="PS50896">
    <property type="entry name" value="LISH"/>
    <property type="match status" value="1"/>
</dbReference>
<evidence type="ECO:0000256" key="3">
    <source>
        <dbReference type="ARBA" id="ARBA00006128"/>
    </source>
</evidence>
<evidence type="ECO:0000259" key="7">
    <source>
        <dbReference type="Pfam" id="PF23138"/>
    </source>
</evidence>
<evidence type="ECO:0000256" key="5">
    <source>
        <dbReference type="SAM" id="Coils"/>
    </source>
</evidence>
<dbReference type="AlphaFoldDB" id="A0AAN7P2V3"/>
<comment type="similarity">
    <text evidence="3">Belongs to the WD repeat WDR91 family.</text>
</comment>
<dbReference type="InterPro" id="IPR006594">
    <property type="entry name" value="LisH"/>
</dbReference>
<dbReference type="Pfam" id="PF23138">
    <property type="entry name" value="CTLH_Armc9"/>
    <property type="match status" value="1"/>
</dbReference>
<evidence type="ECO:0000256" key="1">
    <source>
        <dbReference type="ARBA" id="ARBA00004412"/>
    </source>
</evidence>
<feature type="domain" description="ARMC9 CTLH-like" evidence="7">
    <location>
        <begin position="46"/>
        <end position="167"/>
    </location>
</feature>
<evidence type="ECO:0000256" key="4">
    <source>
        <dbReference type="ARBA" id="ARBA00022753"/>
    </source>
</evidence>
<feature type="coiled-coil region" evidence="5">
    <location>
        <begin position="177"/>
        <end position="204"/>
    </location>
</feature>
<evidence type="ECO:0000256" key="6">
    <source>
        <dbReference type="SAM" id="MobiDB-lite"/>
    </source>
</evidence>
<dbReference type="EMBL" id="JARPUR010000005">
    <property type="protein sequence ID" value="KAK4875337.1"/>
    <property type="molecule type" value="Genomic_DNA"/>
</dbReference>
<organism evidence="8 9">
    <name type="scientific">Aquatica leii</name>
    <dbReference type="NCBI Taxonomy" id="1421715"/>
    <lineage>
        <taxon>Eukaryota</taxon>
        <taxon>Metazoa</taxon>
        <taxon>Ecdysozoa</taxon>
        <taxon>Arthropoda</taxon>
        <taxon>Hexapoda</taxon>
        <taxon>Insecta</taxon>
        <taxon>Pterygota</taxon>
        <taxon>Neoptera</taxon>
        <taxon>Endopterygota</taxon>
        <taxon>Coleoptera</taxon>
        <taxon>Polyphaga</taxon>
        <taxon>Elateriformia</taxon>
        <taxon>Elateroidea</taxon>
        <taxon>Lampyridae</taxon>
        <taxon>Luciolinae</taxon>
        <taxon>Aquatica</taxon>
    </lineage>
</organism>
<gene>
    <name evidence="8" type="ORF">RN001_011759</name>
</gene>
<keyword evidence="5" id="KW-0175">Coiled coil</keyword>
<reference evidence="9" key="1">
    <citation type="submission" date="2023-01" db="EMBL/GenBank/DDBJ databases">
        <title>Key to firefly adult light organ development and bioluminescence: homeobox transcription factors regulate luciferase expression and transportation to peroxisome.</title>
        <authorList>
            <person name="Fu X."/>
        </authorList>
    </citation>
    <scope>NUCLEOTIDE SEQUENCE [LARGE SCALE GENOMIC DNA]</scope>
</reference>
<dbReference type="Proteomes" id="UP001353858">
    <property type="component" value="Unassembled WGS sequence"/>
</dbReference>
<name>A0AAN7P2V3_9COLE</name>
<dbReference type="InterPro" id="IPR039724">
    <property type="entry name" value="WDR91"/>
</dbReference>
<evidence type="ECO:0000256" key="2">
    <source>
        <dbReference type="ARBA" id="ARBA00004603"/>
    </source>
</evidence>
<comment type="subcellular location">
    <subcellularLocation>
        <location evidence="1">Early endosome</location>
    </subcellularLocation>
    <subcellularLocation>
        <location evidence="2">Late endosome</location>
    </subcellularLocation>
</comment>
<keyword evidence="4" id="KW-0967">Endosome</keyword>
<evidence type="ECO:0000313" key="9">
    <source>
        <dbReference type="Proteomes" id="UP001353858"/>
    </source>
</evidence>
<sequence length="287" mass="33490">MAHVQFLDELIREYLVHRGFSTTVKAFDIDLKSDKEKSFRVDKIVDQLVQFVNSYDLISLRELWGHLDTHMFTKLESHFVPAIKKLENAILKLYLVNLIVNNKSDKVSEFFMKMTAELHMQNEWKDWFMLPYIKNPEENPTFSLHFTRQWQDTLLVSLHNFLASIFQYMPTPALMHFEEDATKIRKLEERNESLKNRLQQLIDKGPETTVTPCYVEPPLHLLDDFYIIAQECNTVDNQAKSLKNLIRNMGTGSSPILGRKESSTNSSKKKSSVSVKPKTNQSYFHDG</sequence>
<dbReference type="GO" id="GO:0141039">
    <property type="term" value="F:phosphatidylinositol 3-kinase inhibitor activity"/>
    <property type="evidence" value="ECO:0007669"/>
    <property type="project" value="InterPro"/>
</dbReference>
<dbReference type="PANTHER" id="PTHR13083">
    <property type="entry name" value="WD REPEAT-CONTAINING PROTEIN 91"/>
    <property type="match status" value="1"/>
</dbReference>
<accession>A0AAN7P2V3</accession>